<organism evidence="3 4">
    <name type="scientific">Cajanus cajan</name>
    <name type="common">Pigeon pea</name>
    <name type="synonym">Cajanus indicus</name>
    <dbReference type="NCBI Taxonomy" id="3821"/>
    <lineage>
        <taxon>Eukaryota</taxon>
        <taxon>Viridiplantae</taxon>
        <taxon>Streptophyta</taxon>
        <taxon>Embryophyta</taxon>
        <taxon>Tracheophyta</taxon>
        <taxon>Spermatophyta</taxon>
        <taxon>Magnoliopsida</taxon>
        <taxon>eudicotyledons</taxon>
        <taxon>Gunneridae</taxon>
        <taxon>Pentapetalae</taxon>
        <taxon>rosids</taxon>
        <taxon>fabids</taxon>
        <taxon>Fabales</taxon>
        <taxon>Fabaceae</taxon>
        <taxon>Papilionoideae</taxon>
        <taxon>50 kb inversion clade</taxon>
        <taxon>NPAAA clade</taxon>
        <taxon>indigoferoid/millettioid clade</taxon>
        <taxon>Phaseoleae</taxon>
        <taxon>Cajanus</taxon>
    </lineage>
</organism>
<dbReference type="InterPro" id="IPR036397">
    <property type="entry name" value="RNaseH_sf"/>
</dbReference>
<dbReference type="EMBL" id="CM003605">
    <property type="protein sequence ID" value="KYP71185.1"/>
    <property type="molecule type" value="Genomic_DNA"/>
</dbReference>
<dbReference type="GO" id="GO:0015074">
    <property type="term" value="P:DNA integration"/>
    <property type="evidence" value="ECO:0007669"/>
    <property type="project" value="InterPro"/>
</dbReference>
<protein>
    <recommendedName>
        <fullName evidence="2">Integrase catalytic domain-containing protein</fullName>
    </recommendedName>
</protein>
<dbReference type="SUPFAM" id="SSF53098">
    <property type="entry name" value="Ribonuclease H-like"/>
    <property type="match status" value="1"/>
</dbReference>
<dbReference type="InterPro" id="IPR012337">
    <property type="entry name" value="RNaseH-like_sf"/>
</dbReference>
<dbReference type="AlphaFoldDB" id="A0A151TVX0"/>
<dbReference type="Proteomes" id="UP000075243">
    <property type="component" value="Chromosome 3"/>
</dbReference>
<dbReference type="Gramene" id="C.cajan_10144.t">
    <property type="protein sequence ID" value="C.cajan_10144.t"/>
    <property type="gene ID" value="C.cajan_10144"/>
</dbReference>
<dbReference type="PROSITE" id="PS50994">
    <property type="entry name" value="INTEGRASE"/>
    <property type="match status" value="1"/>
</dbReference>
<evidence type="ECO:0000313" key="4">
    <source>
        <dbReference type="Proteomes" id="UP000075243"/>
    </source>
</evidence>
<feature type="domain" description="Integrase catalytic" evidence="2">
    <location>
        <begin position="167"/>
        <end position="256"/>
    </location>
</feature>
<accession>A0A151TVX0</accession>
<dbReference type="GO" id="GO:0003676">
    <property type="term" value="F:nucleic acid binding"/>
    <property type="evidence" value="ECO:0007669"/>
    <property type="project" value="InterPro"/>
</dbReference>
<name>A0A151TVX0_CAJCA</name>
<sequence>MQSLLLDHWKSLLLDKYDGTTDPDEHVDIFLTQVTLSTTDDAALCRIFPTSLKGRALSWFTRLLANSIDSFNTLASQFTIQFATSWPHQLTSLALVSIRQEKKESLRTRLPFTIHTPRGNNERADQLAQLASSRKLGELRSTIHLELPTPSVTQVCMPVDEAPKSWSDNGLKFTDKKLNIFLENLGIRHRFTSVEHPQSNGQAEVTNKVVLTELKKWLSKAKRAWAEEFPEVLWAYRCTPQSSTKETPFWLAYGSNAMILVEVGKPSFRRTHFHEESNDNSLRAELDVLDEVRDKARIVPENIPRGRSRLEGNRIGKMQSHQREVIGQLGRSVPSTTHSP</sequence>
<dbReference type="Gene3D" id="3.30.420.10">
    <property type="entry name" value="Ribonuclease H-like superfamily/Ribonuclease H"/>
    <property type="match status" value="1"/>
</dbReference>
<evidence type="ECO:0000256" key="1">
    <source>
        <dbReference type="SAM" id="MobiDB-lite"/>
    </source>
</evidence>
<dbReference type="InterPro" id="IPR001584">
    <property type="entry name" value="Integrase_cat-core"/>
</dbReference>
<dbReference type="Pfam" id="PF03732">
    <property type="entry name" value="Retrotrans_gag"/>
    <property type="match status" value="1"/>
</dbReference>
<evidence type="ECO:0000313" key="3">
    <source>
        <dbReference type="EMBL" id="KYP71185.1"/>
    </source>
</evidence>
<gene>
    <name evidence="3" type="ORF">KK1_010431</name>
</gene>
<proteinExistence type="predicted"/>
<reference evidence="3 4" key="1">
    <citation type="journal article" date="2012" name="Nat. Biotechnol.">
        <title>Draft genome sequence of pigeonpea (Cajanus cajan), an orphan legume crop of resource-poor farmers.</title>
        <authorList>
            <person name="Varshney R.K."/>
            <person name="Chen W."/>
            <person name="Li Y."/>
            <person name="Bharti A.K."/>
            <person name="Saxena R.K."/>
            <person name="Schlueter J.A."/>
            <person name="Donoghue M.T."/>
            <person name="Azam S."/>
            <person name="Fan G."/>
            <person name="Whaley A.M."/>
            <person name="Farmer A.D."/>
            <person name="Sheridan J."/>
            <person name="Iwata A."/>
            <person name="Tuteja R."/>
            <person name="Penmetsa R.V."/>
            <person name="Wu W."/>
            <person name="Upadhyaya H.D."/>
            <person name="Yang S.P."/>
            <person name="Shah T."/>
            <person name="Saxena K.B."/>
            <person name="Michael T."/>
            <person name="McCombie W.R."/>
            <person name="Yang B."/>
            <person name="Zhang G."/>
            <person name="Yang H."/>
            <person name="Wang J."/>
            <person name="Spillane C."/>
            <person name="Cook D.R."/>
            <person name="May G.D."/>
            <person name="Xu X."/>
            <person name="Jackson S.A."/>
        </authorList>
    </citation>
    <scope>NUCLEOTIDE SEQUENCE [LARGE SCALE GENOMIC DNA]</scope>
    <source>
        <strain evidence="4">cv. Asha</strain>
    </source>
</reference>
<dbReference type="PANTHER" id="PTHR48475">
    <property type="entry name" value="RIBONUCLEASE H"/>
    <property type="match status" value="1"/>
</dbReference>
<dbReference type="PANTHER" id="PTHR48475:SF2">
    <property type="entry name" value="RIBONUCLEASE H"/>
    <property type="match status" value="1"/>
</dbReference>
<dbReference type="InterPro" id="IPR005162">
    <property type="entry name" value="Retrotrans_gag_dom"/>
</dbReference>
<feature type="region of interest" description="Disordered" evidence="1">
    <location>
        <begin position="304"/>
        <end position="340"/>
    </location>
</feature>
<keyword evidence="4" id="KW-1185">Reference proteome</keyword>
<evidence type="ECO:0000259" key="2">
    <source>
        <dbReference type="PROSITE" id="PS50994"/>
    </source>
</evidence>